<protein>
    <submittedName>
        <fullName evidence="1">Uncharacterized protein</fullName>
    </submittedName>
</protein>
<keyword evidence="2" id="KW-1185">Reference proteome</keyword>
<dbReference type="EMBL" id="BPQB01000031">
    <property type="protein sequence ID" value="GJE93201.1"/>
    <property type="molecule type" value="Genomic_DNA"/>
</dbReference>
<sequence length="383" mass="43123">MPNLHMFTGFPRWAYITLAPRQTAAAILYHHMEIWATEERVMALQVFSTYIMEMTSGEISDAGWEAVLDTGLAYALKYVLFDGKFCGFSEEDLAACVSESQEDVGEYKTNVLPYIIFVMLSLRDYLGFSLRYSSNDENDPGLRNKTLQNADVLARELPRFWNLLWQIRTPLLDSLLYGIAVNPHDTPPSRMLQISISVLSEVVGALYKTFPAVFPKPEHGTKMPHVILTIWVHCAHKMDRNMAMENMWTALSEYLPEALGEARFQMFFHEVDVGATNSREIARAAVRDLRARQDVNLVLRRVLVLANVVRPTPLPFYPMAAPHQRRLLHGCIAAGQSFLCMCRKTRKTWSGLTATRRACTSLAAGDVIGILHNPAAPTPASDT</sequence>
<dbReference type="OrthoDB" id="10670832at2759"/>
<gene>
    <name evidence="1" type="ORF">PsYK624_093600</name>
</gene>
<evidence type="ECO:0000313" key="1">
    <source>
        <dbReference type="EMBL" id="GJE93201.1"/>
    </source>
</evidence>
<proteinExistence type="predicted"/>
<comment type="caution">
    <text evidence="1">The sequence shown here is derived from an EMBL/GenBank/DDBJ whole genome shotgun (WGS) entry which is preliminary data.</text>
</comment>
<reference evidence="1 2" key="1">
    <citation type="submission" date="2021-08" db="EMBL/GenBank/DDBJ databases">
        <title>Draft Genome Sequence of Phanerochaete sordida strain YK-624.</title>
        <authorList>
            <person name="Mori T."/>
            <person name="Dohra H."/>
            <person name="Suzuki T."/>
            <person name="Kawagishi H."/>
            <person name="Hirai H."/>
        </authorList>
    </citation>
    <scope>NUCLEOTIDE SEQUENCE [LARGE SCALE GENOMIC DNA]</scope>
    <source>
        <strain evidence="1 2">YK-624</strain>
    </source>
</reference>
<name>A0A9P3GE21_9APHY</name>
<dbReference type="Proteomes" id="UP000703269">
    <property type="component" value="Unassembled WGS sequence"/>
</dbReference>
<dbReference type="AlphaFoldDB" id="A0A9P3GE21"/>
<evidence type="ECO:0000313" key="2">
    <source>
        <dbReference type="Proteomes" id="UP000703269"/>
    </source>
</evidence>
<accession>A0A9P3GE21</accession>
<organism evidence="1 2">
    <name type="scientific">Phanerochaete sordida</name>
    <dbReference type="NCBI Taxonomy" id="48140"/>
    <lineage>
        <taxon>Eukaryota</taxon>
        <taxon>Fungi</taxon>
        <taxon>Dikarya</taxon>
        <taxon>Basidiomycota</taxon>
        <taxon>Agaricomycotina</taxon>
        <taxon>Agaricomycetes</taxon>
        <taxon>Polyporales</taxon>
        <taxon>Phanerochaetaceae</taxon>
        <taxon>Phanerochaete</taxon>
    </lineage>
</organism>